<feature type="domain" description="Sensor histidine kinase NatK-like C-terminal" evidence="2">
    <location>
        <begin position="328"/>
        <end position="432"/>
    </location>
</feature>
<reference evidence="3" key="1">
    <citation type="submission" date="2020-10" db="EMBL/GenBank/DDBJ databases">
        <authorList>
            <person name="Gilroy R."/>
        </authorList>
    </citation>
    <scope>NUCLEOTIDE SEQUENCE</scope>
    <source>
        <strain evidence="3">CHK195-12923</strain>
    </source>
</reference>
<organism evidence="3 4">
    <name type="scientific">Candidatus Coproplasma excrementigallinarum</name>
    <dbReference type="NCBI Taxonomy" id="2840747"/>
    <lineage>
        <taxon>Bacteria</taxon>
        <taxon>Bacillati</taxon>
        <taxon>Bacillota</taxon>
        <taxon>Clostridia</taxon>
        <taxon>Eubacteriales</taxon>
        <taxon>Candidatus Coproplasma</taxon>
    </lineage>
</organism>
<accession>A0A9D1MKK0</accession>
<keyword evidence="3" id="KW-0418">Kinase</keyword>
<feature type="transmembrane region" description="Helical" evidence="1">
    <location>
        <begin position="170"/>
        <end position="189"/>
    </location>
</feature>
<dbReference type="Pfam" id="PF14501">
    <property type="entry name" value="HATPase_c_5"/>
    <property type="match status" value="1"/>
</dbReference>
<feature type="transmembrane region" description="Helical" evidence="1">
    <location>
        <begin position="34"/>
        <end position="53"/>
    </location>
</feature>
<evidence type="ECO:0000313" key="3">
    <source>
        <dbReference type="EMBL" id="HIU61846.1"/>
    </source>
</evidence>
<comment type="caution">
    <text evidence="3">The sequence shown here is derived from an EMBL/GenBank/DDBJ whole genome shotgun (WGS) entry which is preliminary data.</text>
</comment>
<dbReference type="CDD" id="cd16935">
    <property type="entry name" value="HATPase_AgrC-ComD-like"/>
    <property type="match status" value="1"/>
</dbReference>
<proteinExistence type="predicted"/>
<evidence type="ECO:0000259" key="2">
    <source>
        <dbReference type="Pfam" id="PF14501"/>
    </source>
</evidence>
<dbReference type="EMBL" id="DVNE01000042">
    <property type="protein sequence ID" value="HIU61846.1"/>
    <property type="molecule type" value="Genomic_DNA"/>
</dbReference>
<dbReference type="Gene3D" id="3.30.565.10">
    <property type="entry name" value="Histidine kinase-like ATPase, C-terminal domain"/>
    <property type="match status" value="1"/>
</dbReference>
<evidence type="ECO:0000256" key="1">
    <source>
        <dbReference type="SAM" id="Phobius"/>
    </source>
</evidence>
<protein>
    <submittedName>
        <fullName evidence="3">Sensor histidine kinase</fullName>
    </submittedName>
</protein>
<dbReference type="Proteomes" id="UP000824110">
    <property type="component" value="Unassembled WGS sequence"/>
</dbReference>
<sequence>MWQAIVDFIFDSEYILQLIVAEILCTLGFRRRKYFIVSAIAGIVVSVAFYYGLMYTIPYFSPFEFNSMLNRALWGWRWLLSLVVTALFLKLCFKESWWSILFVTSAAQASQHFGHRLRNLFMTASGIDTTPLNYLLCGLGVFAVVYAALYFLFFRELNKKQIPNLNNTKLIFTVTACVILCLFIGVHSVFDDTFTQCLFDIAMILLCFFILCYQFGFLGESLRSAELKNLEWLLKETQKQYAVRSENIDLINVKCHDIRKQVRDMAGRIQLSREYAKEITDIVQIYDSTIDTKNRTLDTILTDKSLYCEAHGIKLNCIIDGEKLSFIDPADLYALFCNLLDNAIEAVLKLPEREKAIISLKVTSSGEAVVIHCANYFTGKLEFEDGLPGTSKGDTRYHGYGIKSMRFVAHKYGGNVTILPQDDVFNVNIAIPLPQNS</sequence>
<dbReference type="SUPFAM" id="SSF55874">
    <property type="entry name" value="ATPase domain of HSP90 chaperone/DNA topoisomerase II/histidine kinase"/>
    <property type="match status" value="1"/>
</dbReference>
<name>A0A9D1MKK0_9FIRM</name>
<keyword evidence="1" id="KW-0472">Membrane</keyword>
<reference evidence="3" key="2">
    <citation type="journal article" date="2021" name="PeerJ">
        <title>Extensive microbial diversity within the chicken gut microbiome revealed by metagenomics and culture.</title>
        <authorList>
            <person name="Gilroy R."/>
            <person name="Ravi A."/>
            <person name="Getino M."/>
            <person name="Pursley I."/>
            <person name="Horton D.L."/>
            <person name="Alikhan N.F."/>
            <person name="Baker D."/>
            <person name="Gharbi K."/>
            <person name="Hall N."/>
            <person name="Watson M."/>
            <person name="Adriaenssens E.M."/>
            <person name="Foster-Nyarko E."/>
            <person name="Jarju S."/>
            <person name="Secka A."/>
            <person name="Antonio M."/>
            <person name="Oren A."/>
            <person name="Chaudhuri R.R."/>
            <person name="La Ragione R."/>
            <person name="Hildebrand F."/>
            <person name="Pallen M.J."/>
        </authorList>
    </citation>
    <scope>NUCLEOTIDE SEQUENCE</scope>
    <source>
        <strain evidence="3">CHK195-12923</strain>
    </source>
</reference>
<feature type="transmembrane region" description="Helical" evidence="1">
    <location>
        <begin position="133"/>
        <end position="154"/>
    </location>
</feature>
<dbReference type="InterPro" id="IPR032834">
    <property type="entry name" value="NatK-like_C"/>
</dbReference>
<dbReference type="GO" id="GO:0016301">
    <property type="term" value="F:kinase activity"/>
    <property type="evidence" value="ECO:0007669"/>
    <property type="project" value="UniProtKB-KW"/>
</dbReference>
<keyword evidence="1" id="KW-1133">Transmembrane helix</keyword>
<feature type="transmembrane region" description="Helical" evidence="1">
    <location>
        <begin position="73"/>
        <end position="89"/>
    </location>
</feature>
<keyword evidence="1" id="KW-0812">Transmembrane</keyword>
<keyword evidence="3" id="KW-0808">Transferase</keyword>
<dbReference type="InterPro" id="IPR036890">
    <property type="entry name" value="HATPase_C_sf"/>
</dbReference>
<evidence type="ECO:0000313" key="4">
    <source>
        <dbReference type="Proteomes" id="UP000824110"/>
    </source>
</evidence>
<feature type="transmembrane region" description="Helical" evidence="1">
    <location>
        <begin position="201"/>
        <end position="219"/>
    </location>
</feature>
<dbReference type="AlphaFoldDB" id="A0A9D1MKK0"/>
<gene>
    <name evidence="3" type="ORF">IAB69_04280</name>
</gene>